<accession>A0A511XL78</accession>
<evidence type="ECO:0000313" key="2">
    <source>
        <dbReference type="EMBL" id="GEN63701.1"/>
    </source>
</evidence>
<proteinExistence type="predicted"/>
<reference evidence="2 3" key="1">
    <citation type="submission" date="2019-07" db="EMBL/GenBank/DDBJ databases">
        <title>Whole genome shotgun sequence of Acetobacter oeni NBRC 105207.</title>
        <authorList>
            <person name="Hosoyama A."/>
            <person name="Uohara A."/>
            <person name="Ohji S."/>
            <person name="Ichikawa N."/>
        </authorList>
    </citation>
    <scope>NUCLEOTIDE SEQUENCE [LARGE SCALE GENOMIC DNA]</scope>
    <source>
        <strain evidence="2 3">NBRC 105207</strain>
    </source>
</reference>
<dbReference type="EMBL" id="BJYG01000024">
    <property type="protein sequence ID" value="GEN63701.1"/>
    <property type="molecule type" value="Genomic_DNA"/>
</dbReference>
<gene>
    <name evidence="2" type="ORF">AOE01nite_19250</name>
</gene>
<comment type="caution">
    <text evidence="2">The sequence shown here is derived from an EMBL/GenBank/DDBJ whole genome shotgun (WGS) entry which is preliminary data.</text>
</comment>
<sequence>MAGSGYPAGAALPSEAEAAQAEVAAEAAEFPPLAPVSGASELPGLLSSEVPGTAQALTKA</sequence>
<name>A0A511XL78_9PROT</name>
<feature type="region of interest" description="Disordered" evidence="1">
    <location>
        <begin position="34"/>
        <end position="60"/>
    </location>
</feature>
<protein>
    <submittedName>
        <fullName evidence="2">Uncharacterized protein</fullName>
    </submittedName>
</protein>
<dbReference type="AlphaFoldDB" id="A0A511XL78"/>
<dbReference type="Proteomes" id="UP000321746">
    <property type="component" value="Unassembled WGS sequence"/>
</dbReference>
<organism evidence="2 3">
    <name type="scientific">Acetobacter oeni</name>
    <dbReference type="NCBI Taxonomy" id="304077"/>
    <lineage>
        <taxon>Bacteria</taxon>
        <taxon>Pseudomonadati</taxon>
        <taxon>Pseudomonadota</taxon>
        <taxon>Alphaproteobacteria</taxon>
        <taxon>Acetobacterales</taxon>
        <taxon>Acetobacteraceae</taxon>
        <taxon>Acetobacter</taxon>
    </lineage>
</organism>
<keyword evidence="3" id="KW-1185">Reference proteome</keyword>
<evidence type="ECO:0000256" key="1">
    <source>
        <dbReference type="SAM" id="MobiDB-lite"/>
    </source>
</evidence>
<evidence type="ECO:0000313" key="3">
    <source>
        <dbReference type="Proteomes" id="UP000321746"/>
    </source>
</evidence>